<evidence type="ECO:0000256" key="1">
    <source>
        <dbReference type="SAM" id="MobiDB-lite"/>
    </source>
</evidence>
<keyword evidence="3" id="KW-1185">Reference proteome</keyword>
<dbReference type="CDD" id="cd11650">
    <property type="entry name" value="AT4G37440_like"/>
    <property type="match status" value="1"/>
</dbReference>
<dbReference type="InterPro" id="IPR038745">
    <property type="entry name" value="AT4G37440-like"/>
</dbReference>
<evidence type="ECO:0000313" key="3">
    <source>
        <dbReference type="Proteomes" id="UP001187192"/>
    </source>
</evidence>
<reference evidence="2" key="1">
    <citation type="submission" date="2023-07" db="EMBL/GenBank/DDBJ databases">
        <title>draft genome sequence of fig (Ficus carica).</title>
        <authorList>
            <person name="Takahashi T."/>
            <person name="Nishimura K."/>
        </authorList>
    </citation>
    <scope>NUCLEOTIDE SEQUENCE</scope>
</reference>
<accession>A0AA88DE81</accession>
<sequence>MGPELDLKPKSEASMKASVHKENPSLHKDPRDELLPCVSNCKDETFDVEVSPVLKETTPPDVTENEELNVTDIAQSPNVGAVQTDYIDEIEYSSSFGDTVSGAENGSTLNDDEVQSQVQCDHASVSMYDTRLGGFLMRKKKLTAHWRKFIHPLMWRCKWMELQIKELQSQALKYDKELAEYKERNQFECGTSASEGLDAKSRPLSSQIGRNKVMRRKKRKRVEEAVDIVSYLSQHNLFSYFENKWSVPNIASMEDDFGNLGKTTDHNDEFRTNDGFSLRFEDGDSSVDALFRDIDAIQLRVQKLISRVEKVVSGNLGNVSSINRFIRTVPINARGSTAENPAPPEGRKGLQVDSLCIATQHTQSERNMGDLLMPESAVPSHGEVTPRSDTIGSTDRLQVGNLLGNTEDEVLIDNEHAKEELHDFEKLRDQLAEKPKVSEEKQLETPSVPVSEADSASKVVVRSTMKTRYGGKRRPCLKR</sequence>
<dbReference type="PANTHER" id="PTHR34057:SF10">
    <property type="entry name" value="TRANSPOSASE, PTTA_EN_SPM, PLANT"/>
    <property type="match status" value="1"/>
</dbReference>
<dbReference type="PANTHER" id="PTHR34057">
    <property type="entry name" value="ELONGATION FACTOR"/>
    <property type="match status" value="1"/>
</dbReference>
<evidence type="ECO:0000313" key="2">
    <source>
        <dbReference type="EMBL" id="GMN56378.1"/>
    </source>
</evidence>
<dbReference type="Proteomes" id="UP001187192">
    <property type="component" value="Unassembled WGS sequence"/>
</dbReference>
<comment type="caution">
    <text evidence="2">The sequence shown here is derived from an EMBL/GenBank/DDBJ whole genome shotgun (WGS) entry which is preliminary data.</text>
</comment>
<proteinExistence type="predicted"/>
<feature type="region of interest" description="Disordered" evidence="1">
    <location>
        <begin position="432"/>
        <end position="456"/>
    </location>
</feature>
<dbReference type="EMBL" id="BTGU01000063">
    <property type="protein sequence ID" value="GMN56378.1"/>
    <property type="molecule type" value="Genomic_DNA"/>
</dbReference>
<name>A0AA88DE81_FICCA</name>
<feature type="compositionally biased region" description="Basic and acidic residues" evidence="1">
    <location>
        <begin position="432"/>
        <end position="443"/>
    </location>
</feature>
<organism evidence="2 3">
    <name type="scientific">Ficus carica</name>
    <name type="common">Common fig</name>
    <dbReference type="NCBI Taxonomy" id="3494"/>
    <lineage>
        <taxon>Eukaryota</taxon>
        <taxon>Viridiplantae</taxon>
        <taxon>Streptophyta</taxon>
        <taxon>Embryophyta</taxon>
        <taxon>Tracheophyta</taxon>
        <taxon>Spermatophyta</taxon>
        <taxon>Magnoliopsida</taxon>
        <taxon>eudicotyledons</taxon>
        <taxon>Gunneridae</taxon>
        <taxon>Pentapetalae</taxon>
        <taxon>rosids</taxon>
        <taxon>fabids</taxon>
        <taxon>Rosales</taxon>
        <taxon>Moraceae</taxon>
        <taxon>Ficeae</taxon>
        <taxon>Ficus</taxon>
    </lineage>
</organism>
<gene>
    <name evidence="2" type="ORF">TIFTF001_025497</name>
</gene>
<dbReference type="Gramene" id="FCD_00012040-RA">
    <property type="protein sequence ID" value="FCD_00012040-RA:cds"/>
    <property type="gene ID" value="FCD_00012040"/>
</dbReference>
<protein>
    <submittedName>
        <fullName evidence="2">Uncharacterized protein</fullName>
    </submittedName>
</protein>
<dbReference type="AlphaFoldDB" id="A0AA88DE81"/>
<feature type="region of interest" description="Disordered" evidence="1">
    <location>
        <begin position="1"/>
        <end position="31"/>
    </location>
</feature>